<dbReference type="AlphaFoldDB" id="A0A562NGD3"/>
<feature type="compositionally biased region" description="Polar residues" evidence="1">
    <location>
        <begin position="132"/>
        <end position="145"/>
    </location>
</feature>
<evidence type="ECO:0000256" key="2">
    <source>
        <dbReference type="SAM" id="SignalP"/>
    </source>
</evidence>
<reference evidence="3 4" key="1">
    <citation type="journal article" date="2015" name="Stand. Genomic Sci.">
        <title>Genomic Encyclopedia of Bacterial and Archaeal Type Strains, Phase III: the genomes of soil and plant-associated and newly described type strains.</title>
        <authorList>
            <person name="Whitman W.B."/>
            <person name="Woyke T."/>
            <person name="Klenk H.P."/>
            <person name="Zhou Y."/>
            <person name="Lilburn T.G."/>
            <person name="Beck B.J."/>
            <person name="De Vos P."/>
            <person name="Vandamme P."/>
            <person name="Eisen J.A."/>
            <person name="Garrity G."/>
            <person name="Hugenholtz P."/>
            <person name="Kyrpides N.C."/>
        </authorList>
    </citation>
    <scope>NUCLEOTIDE SEQUENCE [LARGE SCALE GENOMIC DNA]</scope>
    <source>
        <strain evidence="3 4">CGMCC 1.5364</strain>
    </source>
</reference>
<sequence>MLAKGILTAALLTASSVGHVYAQSTEVVTGNGQTAVVPEAATAEKGVSPIATEVVSEYPAFNQTMNNDAISSTLLGQGFKDIHILREGSLMTVTGTKDGQDINLVYNLVEGRLIKVNGERILSEAEKAQLGSEDQATVGQASSDPSTDAGDDETDGSGTDAGDTGTDGSGASDGSSTDGGDTGDGDSGGGDSGSDSDGSGSDGGGDSDGGSEGSDGGGSGSDGANG</sequence>
<dbReference type="RefSeq" id="WP_145399202.1">
    <property type="nucleotide sequence ID" value="NZ_VLKU01000010.1"/>
</dbReference>
<evidence type="ECO:0000313" key="4">
    <source>
        <dbReference type="Proteomes" id="UP000316225"/>
    </source>
</evidence>
<organism evidence="3 4">
    <name type="scientific">Paracoccus sulfuroxidans</name>
    <dbReference type="NCBI Taxonomy" id="384678"/>
    <lineage>
        <taxon>Bacteria</taxon>
        <taxon>Pseudomonadati</taxon>
        <taxon>Pseudomonadota</taxon>
        <taxon>Alphaproteobacteria</taxon>
        <taxon>Rhodobacterales</taxon>
        <taxon>Paracoccaceae</taxon>
        <taxon>Paracoccus</taxon>
    </lineage>
</organism>
<feature type="signal peptide" evidence="2">
    <location>
        <begin position="1"/>
        <end position="22"/>
    </location>
</feature>
<name>A0A562NGD3_9RHOB</name>
<keyword evidence="2" id="KW-0732">Signal</keyword>
<dbReference type="Proteomes" id="UP000316225">
    <property type="component" value="Unassembled WGS sequence"/>
</dbReference>
<comment type="caution">
    <text evidence="3">The sequence shown here is derived from an EMBL/GenBank/DDBJ whole genome shotgun (WGS) entry which is preliminary data.</text>
</comment>
<feature type="chain" id="PRO_5021886065" evidence="2">
    <location>
        <begin position="23"/>
        <end position="226"/>
    </location>
</feature>
<keyword evidence="4" id="KW-1185">Reference proteome</keyword>
<feature type="compositionally biased region" description="Gly residues" evidence="1">
    <location>
        <begin position="200"/>
        <end position="226"/>
    </location>
</feature>
<evidence type="ECO:0000313" key="3">
    <source>
        <dbReference type="EMBL" id="TWI31255.1"/>
    </source>
</evidence>
<feature type="region of interest" description="Disordered" evidence="1">
    <location>
        <begin position="127"/>
        <end position="226"/>
    </location>
</feature>
<dbReference type="EMBL" id="VLKU01000010">
    <property type="protein sequence ID" value="TWI31255.1"/>
    <property type="molecule type" value="Genomic_DNA"/>
</dbReference>
<feature type="compositionally biased region" description="Low complexity" evidence="1">
    <location>
        <begin position="156"/>
        <end position="179"/>
    </location>
</feature>
<dbReference type="OrthoDB" id="7875038at2"/>
<evidence type="ECO:0000256" key="1">
    <source>
        <dbReference type="SAM" id="MobiDB-lite"/>
    </source>
</evidence>
<feature type="compositionally biased region" description="Gly residues" evidence="1">
    <location>
        <begin position="180"/>
        <end position="192"/>
    </location>
</feature>
<proteinExistence type="predicted"/>
<protein>
    <submittedName>
        <fullName evidence="3">Uncharacterized protein</fullName>
    </submittedName>
</protein>
<gene>
    <name evidence="3" type="ORF">IQ24_03113</name>
</gene>
<accession>A0A562NGD3</accession>